<evidence type="ECO:0000313" key="10">
    <source>
        <dbReference type="Proteomes" id="UP001146120"/>
    </source>
</evidence>
<reference evidence="9" key="1">
    <citation type="submission" date="2022-11" db="EMBL/GenBank/DDBJ databases">
        <authorList>
            <person name="Morgan W.R."/>
            <person name="Tartar A."/>
        </authorList>
    </citation>
    <scope>NUCLEOTIDE SEQUENCE</scope>
    <source>
        <strain evidence="9">ARSEF 373</strain>
    </source>
</reference>
<keyword evidence="10" id="KW-1185">Reference proteome</keyword>
<feature type="compositionally biased region" description="Low complexity" evidence="6">
    <location>
        <begin position="874"/>
        <end position="884"/>
    </location>
</feature>
<dbReference type="Gene3D" id="2.20.25.20">
    <property type="match status" value="1"/>
</dbReference>
<dbReference type="SUPFAM" id="SSF57798">
    <property type="entry name" value="Casein kinase II beta subunit"/>
    <property type="match status" value="1"/>
</dbReference>
<evidence type="ECO:0000259" key="8">
    <source>
        <dbReference type="Pfam" id="PF25789"/>
    </source>
</evidence>
<feature type="region of interest" description="Disordered" evidence="6">
    <location>
        <begin position="1202"/>
        <end position="1257"/>
    </location>
</feature>
<dbReference type="Pfam" id="PF01214">
    <property type="entry name" value="CK_II_beta"/>
    <property type="match status" value="1"/>
</dbReference>
<comment type="subcellular location">
    <subcellularLocation>
        <location evidence="1">Cytoplasm</location>
    </subcellularLocation>
</comment>
<dbReference type="Pfam" id="PF01774">
    <property type="entry name" value="UreD"/>
    <property type="match status" value="1"/>
</dbReference>
<comment type="similarity">
    <text evidence="2">Belongs to the MAK10 family.</text>
</comment>
<accession>A0AAV2Z6R4</accession>
<evidence type="ECO:0000256" key="6">
    <source>
        <dbReference type="SAM" id="MobiDB-lite"/>
    </source>
</evidence>
<evidence type="ECO:0000259" key="7">
    <source>
        <dbReference type="Pfam" id="PF04112"/>
    </source>
</evidence>
<evidence type="ECO:0000256" key="5">
    <source>
        <dbReference type="ARBA" id="ARBA00023186"/>
    </source>
</evidence>
<dbReference type="PANTHER" id="PTHR21373:SF0">
    <property type="entry name" value="N-ALPHA-ACETYLTRANSFERASE 35, NATC AUXILIARY SUBUNIT"/>
    <property type="match status" value="1"/>
</dbReference>
<evidence type="ECO:0000256" key="4">
    <source>
        <dbReference type="ARBA" id="ARBA00022490"/>
    </source>
</evidence>
<dbReference type="InterPro" id="IPR057983">
    <property type="entry name" value="NAA35-like_N"/>
</dbReference>
<dbReference type="Pfam" id="PF25789">
    <property type="entry name" value="TPR_NAA35"/>
    <property type="match status" value="1"/>
</dbReference>
<dbReference type="FunFam" id="2.20.25.20:FF:000001">
    <property type="entry name" value="Casein kinase II subunit beta"/>
    <property type="match status" value="1"/>
</dbReference>
<dbReference type="PANTHER" id="PTHR21373">
    <property type="entry name" value="GLUCOSE REPRESSIBLE PROTEIN MAK10"/>
    <property type="match status" value="1"/>
</dbReference>
<evidence type="ECO:0000313" key="9">
    <source>
        <dbReference type="EMBL" id="DBA01367.1"/>
    </source>
</evidence>
<proteinExistence type="inferred from homology"/>
<dbReference type="SMART" id="SM01085">
    <property type="entry name" value="CK_II_beta"/>
    <property type="match status" value="1"/>
</dbReference>
<dbReference type="PRINTS" id="PR00472">
    <property type="entry name" value="CASNKINASEII"/>
</dbReference>
<dbReference type="InterPro" id="IPR000704">
    <property type="entry name" value="Casein_kinase_II_reg-sub"/>
</dbReference>
<comment type="similarity">
    <text evidence="3">Belongs to the casein kinase 2 subunit beta family.</text>
</comment>
<feature type="region of interest" description="Disordered" evidence="6">
    <location>
        <begin position="861"/>
        <end position="885"/>
    </location>
</feature>
<dbReference type="GO" id="GO:0019887">
    <property type="term" value="F:protein kinase regulator activity"/>
    <property type="evidence" value="ECO:0007669"/>
    <property type="project" value="InterPro"/>
</dbReference>
<feature type="compositionally biased region" description="Low complexity" evidence="6">
    <location>
        <begin position="1240"/>
        <end position="1250"/>
    </location>
</feature>
<name>A0AAV2Z6R4_9STRA</name>
<feature type="region of interest" description="Disordered" evidence="6">
    <location>
        <begin position="565"/>
        <end position="601"/>
    </location>
</feature>
<dbReference type="EMBL" id="DAKRPA010000049">
    <property type="protein sequence ID" value="DBA01367.1"/>
    <property type="molecule type" value="Genomic_DNA"/>
</dbReference>
<keyword evidence="4" id="KW-0963">Cytoplasm</keyword>
<protein>
    <recommendedName>
        <fullName evidence="11">Casein kinase II subunit beta</fullName>
    </recommendedName>
</protein>
<evidence type="ECO:0000256" key="1">
    <source>
        <dbReference type="ARBA" id="ARBA00004496"/>
    </source>
</evidence>
<keyword evidence="5" id="KW-0143">Chaperone</keyword>
<dbReference type="InterPro" id="IPR035991">
    <property type="entry name" value="Casein_kinase_II_beta-like"/>
</dbReference>
<sequence length="1457" mass="161960">MTPGGSDGQKQGNHMEMASVGTHATGILKYERVEGKTTATMVYATYPLKFLHPQRSIRSGHDTCVTYILGYGGGLVSGDTVELECSVAPDATVVLCTQATTKVFKSVEGHSASQDFAVVVGDRATLCFVPDPVTCFDGAKYRQKQEFRLGEATNLVFVDWVTGGRQRSFTAACASNDARTETLEHWDFAEYVTATEVYVNDKLIVADRVELRDDEPFNVRQRMYGAHVVGVMVIIGPRVQEITTRLLELSKRKRLQQAQDITPQGRLPSYDEYPGVIASASPLPNDCGTIVRLAAKETESCMLFIKDMLQPLEDLIGFTAYQTTRSREVLLLVGGRQRRARGTPCLGKQAKLDAAREESMSDYEEEDEKWIQWFCALPGNEHFCEVAQSYIEDSFNLYGLRALVPNYQDALNIILDMTDIPYDDDMPAYAAELYGLIHARYILTSHGLDAMAKKYREGDFGVCPRALCDNQPVVPAGLHDEWKKSEMKVFCPKCRDLYTPSTEYQTPAIDGAYFGTTFPHLFFLTYTNLEPPPSTLLYVPRVFGYRIHNKHENRRRLAILAKEDEDEEKVHAQQRRTLAGGRRKSPEDDTDSALRLKKRKQEAATDATLSADALRALQISAPSSANSAQWEDITDVVRAAAGELRVGEIVHVNNFNLFDSMSALELMDPKMDSGMLISGAQPQPMTTKLAAGKIPLSFTSARDVVATIDELFRNESAWLDGQPLAQTLLTSSYIHKEPLHALLQKLFAGPGSDEANQTPLDVTTLASTVLSAEDVAAKLDTSAEATLLLVICAVHVATFKTAHLLRNVVSRADIYEEEDFSFSNALDAQFADSLPDMVVFSLLGAAAARLEVAVSEQKAQAAKKSSNKKKNQKKAAGAAESSSGTYEPLHGNIRISSLLCEILLRRIQLRQRLWEGFRALGVAEFAVAWEDARIKFEATHEILVAMSTEKIELDRECFSGKPIGFDKTISRLLLSGSPPREVKVPTLDQAIALQQRLMKHLLLACATPEWTCMEDLRIFLADLSRQQPSIVVRSYVLLFLYIDKKIYGRFGFMDWLTESMVMNGVPTVLLSTQEGVQFSARTIETVYESLKIYLHGRSRQRARLETLLEDWAILQLEAAGVDETFTTEMGIPKATYPRYFTAWTLEESVLLMIHYVSLGLELDLYSPNEYGTVYWYFDYLLGSRLQNLNVTWTFVEKLKKLAPGPHGSRSSSNPTPLSSTGSTSTSSDAAEAAGKKTKKVANTNSSTTTTADEPPADPLKARFVREVNYTEMLRATMRAYFQFFSALERDELVPAAAPTYGSPTIRFNHRFAPFQSIHFPAALTFEDFAQNSDFAPYKVDVIYKSAEECFKVARVHGEQLLSEYGANMPHADEVRAVIKVAVSNCVNLARREQALLKVSGSASTGRGSARGKTKQRPAPAASDDARAMFTAQFDFTLHPHFPVVQFVEQQPQQPPAK</sequence>
<organism evidence="9 10">
    <name type="scientific">Lagenidium giganteum</name>
    <dbReference type="NCBI Taxonomy" id="4803"/>
    <lineage>
        <taxon>Eukaryota</taxon>
        <taxon>Sar</taxon>
        <taxon>Stramenopiles</taxon>
        <taxon>Oomycota</taxon>
        <taxon>Peronosporomycetes</taxon>
        <taxon>Pythiales</taxon>
        <taxon>Pythiaceae</taxon>
    </lineage>
</organism>
<feature type="compositionally biased region" description="Low complexity" evidence="6">
    <location>
        <begin position="1208"/>
        <end position="1227"/>
    </location>
</feature>
<evidence type="ECO:0000256" key="2">
    <source>
        <dbReference type="ARBA" id="ARBA00006289"/>
    </source>
</evidence>
<dbReference type="HAMAP" id="MF_01384">
    <property type="entry name" value="UreD"/>
    <property type="match status" value="1"/>
</dbReference>
<dbReference type="GO" id="GO:0031417">
    <property type="term" value="C:NatC complex"/>
    <property type="evidence" value="ECO:0007669"/>
    <property type="project" value="InterPro"/>
</dbReference>
<gene>
    <name evidence="9" type="ORF">N0F65_001606</name>
</gene>
<dbReference type="InterPro" id="IPR016149">
    <property type="entry name" value="Casein_kin_II_reg-sub_N"/>
</dbReference>
<dbReference type="Proteomes" id="UP001146120">
    <property type="component" value="Unassembled WGS sequence"/>
</dbReference>
<dbReference type="InterPro" id="IPR057982">
    <property type="entry name" value="TPR_NAA35"/>
</dbReference>
<dbReference type="GO" id="GO:0016151">
    <property type="term" value="F:nickel cation binding"/>
    <property type="evidence" value="ECO:0007669"/>
    <property type="project" value="InterPro"/>
</dbReference>
<dbReference type="GO" id="GO:0005956">
    <property type="term" value="C:protein kinase CK2 complex"/>
    <property type="evidence" value="ECO:0007669"/>
    <property type="project" value="InterPro"/>
</dbReference>
<dbReference type="InterPro" id="IPR002669">
    <property type="entry name" value="UreD"/>
</dbReference>
<dbReference type="Pfam" id="PF04112">
    <property type="entry name" value="Mak10"/>
    <property type="match status" value="1"/>
</dbReference>
<feature type="domain" description="NAA35-like TPR repeats" evidence="8">
    <location>
        <begin position="1004"/>
        <end position="1444"/>
    </location>
</feature>
<dbReference type="FunFam" id="1.10.1820.10:FF:000008">
    <property type="entry name" value="Casein kinase II subunit beta"/>
    <property type="match status" value="1"/>
</dbReference>
<dbReference type="InterPro" id="IPR007244">
    <property type="entry name" value="Naa35_N"/>
</dbReference>
<comment type="caution">
    <text evidence="9">The sequence shown here is derived from an EMBL/GenBank/DDBJ whole genome shotgun (WGS) entry which is preliminary data.</text>
</comment>
<feature type="domain" description="NAA35-like N-terminal" evidence="7">
    <location>
        <begin position="647"/>
        <end position="824"/>
    </location>
</feature>
<evidence type="ECO:0000256" key="3">
    <source>
        <dbReference type="ARBA" id="ARBA00006941"/>
    </source>
</evidence>
<evidence type="ECO:0008006" key="11">
    <source>
        <dbReference type="Google" id="ProtNLM"/>
    </source>
</evidence>
<dbReference type="Gene3D" id="1.10.1820.10">
    <property type="entry name" value="protein kinase ck2 holoenzyme, chain C, domain 1"/>
    <property type="match status" value="1"/>
</dbReference>
<feature type="region of interest" description="Disordered" evidence="6">
    <location>
        <begin position="1399"/>
        <end position="1423"/>
    </location>
</feature>
<reference evidence="9" key="2">
    <citation type="journal article" date="2023" name="Microbiol Resour">
        <title>Decontamination and Annotation of the Draft Genome Sequence of the Oomycete Lagenidium giganteum ARSEF 373.</title>
        <authorList>
            <person name="Morgan W.R."/>
            <person name="Tartar A."/>
        </authorList>
    </citation>
    <scope>NUCLEOTIDE SEQUENCE</scope>
    <source>
        <strain evidence="9">ARSEF 373</strain>
    </source>
</reference>